<dbReference type="Proteomes" id="UP000790580">
    <property type="component" value="Unassembled WGS sequence"/>
</dbReference>
<comment type="caution">
    <text evidence="1">The sequence shown here is derived from an EMBL/GenBank/DDBJ whole genome shotgun (WGS) entry which is preliminary data.</text>
</comment>
<evidence type="ECO:0000313" key="2">
    <source>
        <dbReference type="Proteomes" id="UP000790580"/>
    </source>
</evidence>
<dbReference type="EMBL" id="JAHQCR010000083">
    <property type="protein sequence ID" value="MBU9723622.1"/>
    <property type="molecule type" value="Genomic_DNA"/>
</dbReference>
<evidence type="ECO:0000313" key="1">
    <source>
        <dbReference type="EMBL" id="MBU9723622.1"/>
    </source>
</evidence>
<proteinExistence type="predicted"/>
<sequence length="226" mass="25903">MSKLERLCVRVPKVYDWVTRQVDRERQFDSLDRLAFVCNDIEENDEVDPCEFLNDDEDFIVNIIPTDEDGDEIDASEIDCREVGPRQDIFVEELGVELQLVKLKLEGFYVVELRNEVTNEVVCVSSPIPFCIPQKFLLCAPEGTEINCHIFDFFGNGVLCCSNGEFVELAVTKTFCLSVQAEADVKVEIEGRLCKPREDMIEPIFEEKCPKITFPPQCPEIFPPKH</sequence>
<reference evidence="1 2" key="1">
    <citation type="submission" date="2021-06" db="EMBL/GenBank/DDBJ databases">
        <title>Bacillus sp. RD4P76, an endophyte from a halophyte.</title>
        <authorList>
            <person name="Sun J.-Q."/>
        </authorList>
    </citation>
    <scope>NUCLEOTIDE SEQUENCE [LARGE SCALE GENOMIC DNA]</scope>
    <source>
        <strain evidence="1 2">JCM 17098</strain>
    </source>
</reference>
<protein>
    <submittedName>
        <fullName evidence="1">Uncharacterized protein</fullName>
    </submittedName>
</protein>
<organism evidence="1 2">
    <name type="scientific">Evansella alkalicola</name>
    <dbReference type="NCBI Taxonomy" id="745819"/>
    <lineage>
        <taxon>Bacteria</taxon>
        <taxon>Bacillati</taxon>
        <taxon>Bacillota</taxon>
        <taxon>Bacilli</taxon>
        <taxon>Bacillales</taxon>
        <taxon>Bacillaceae</taxon>
        <taxon>Evansella</taxon>
    </lineage>
</organism>
<accession>A0ABS6JZH6</accession>
<gene>
    <name evidence="1" type="ORF">KS407_19575</name>
</gene>
<keyword evidence="2" id="KW-1185">Reference proteome</keyword>
<name>A0ABS6JZH6_9BACI</name>
<dbReference type="RefSeq" id="WP_088075944.1">
    <property type="nucleotide sequence ID" value="NZ_JAHQCR010000083.1"/>
</dbReference>